<comment type="subcellular location">
    <subcellularLocation>
        <location evidence="1">Secreted</location>
    </subcellularLocation>
</comment>
<sequence>MHRKDDLRYRRSGSTGRGDSPLRRLAVPLSLLLVAEAGLVAATAAPAAAETATTRKAEAAFDPSKDTKAPDEESARLAAAVQDRQIEVVGARTEHTTLWANPDGTMSLESHAGPVRFKRDGAWVDVDATLRKAADGSIRAKAHPRGLRLAGRTGAGGGDLVTLGRGDQTVTLGWKGALPEPVLKGHRATYVNALPKTDLVVEATRTGFEQYLVVKDRSAAERAAEVALPLRAEGLDTVQNADDSITFTDPETKKTVGRIPAPFMWDASGQKKTPRSGKHRAEVGLDLARTARGAELRLTADRDFLTDEDTRYPVTIDPAAFLGPNFDTTLREGSTEDLSASPDLAIGREYGKGRTESYLRFGTYEEIEGKTILNAELNLFPVWADQCEPREWEVGETDPVSSTTRWSTKPAWRKTVATSSATSGHTSGTAPYCGSEWVNVDVTSMVSEWSKQDRDTYTIGLRAKDPDDYTAFKIFASSDDVDSGPSLLVTYQTPADPVKDHVHFWNDVLLTAYRTVGGAPGPLARAGAMMHGAIYDAANSVKCAEGPTRCLGEPYLTKVSVPASPLPDINSAIDQAAYDVLKEVYPGAVDLAKALSDARASIPSTVTATQRAAGQSVGQKAAAAMLAARADDGSATSNPYPGSQTPGYWRPTDGTPAATPDWGRVKPFGLLSGSQARPAGPGGHTTMADLLKSDAYADQVKEVKDLGGATSTLRTADQEHAAFFWANDLNGTYKPPGQLFEMTQVVSLQHRMSVEGNAKLFALVAFSMADAGIAAWDAKYLTEIDLWRPESAINLDGDGNPDTLQDSSWRPLSKDQNGNRFSPSFPAYVSGHATFGGAWAKAVEQWFRTDQVTFTAGTEDFSALNTTRTFTSFSAAARENARSRVWLGVHYDWDGTEGVSTGNKVGEYVSANKLKANNAADWQPYEDLSNLGGCEATGRMLVAEHRWNAYQCVSTSTANDNHRLYVK</sequence>
<evidence type="ECO:0000256" key="4">
    <source>
        <dbReference type="SAM" id="MobiDB-lite"/>
    </source>
</evidence>
<name>A0ABN3IDE7_9ACTN</name>
<dbReference type="Pfam" id="PF24517">
    <property type="entry name" value="CBM96"/>
    <property type="match status" value="1"/>
</dbReference>
<dbReference type="PANTHER" id="PTHR34599">
    <property type="entry name" value="PEROXIDASE-RELATED"/>
    <property type="match status" value="1"/>
</dbReference>
<feature type="region of interest" description="Disordered" evidence="4">
    <location>
        <begin position="46"/>
        <end position="75"/>
    </location>
</feature>
<protein>
    <recommendedName>
        <fullName evidence="5">Carbohydrate-binding module family 96 domain-containing protein</fullName>
    </recommendedName>
</protein>
<feature type="compositionally biased region" description="Polar residues" evidence="4">
    <location>
        <begin position="634"/>
        <end position="646"/>
    </location>
</feature>
<accession>A0ABN3IDE7</accession>
<dbReference type="Gene3D" id="1.10.606.20">
    <property type="match status" value="1"/>
</dbReference>
<feature type="compositionally biased region" description="Polar residues" evidence="4">
    <location>
        <begin position="802"/>
        <end position="815"/>
    </location>
</feature>
<feature type="region of interest" description="Disordered" evidence="4">
    <location>
        <begin position="631"/>
        <end position="651"/>
    </location>
</feature>
<feature type="region of interest" description="Disordered" evidence="4">
    <location>
        <begin position="795"/>
        <end position="815"/>
    </location>
</feature>
<dbReference type="InterPro" id="IPR052559">
    <property type="entry name" value="V-haloperoxidase"/>
</dbReference>
<gene>
    <name evidence="6" type="ORF">GCM10010420_30550</name>
</gene>
<feature type="domain" description="Carbohydrate-binding module family 96" evidence="5">
    <location>
        <begin position="322"/>
        <end position="490"/>
    </location>
</feature>
<feature type="compositionally biased region" description="Basic and acidic residues" evidence="4">
    <location>
        <begin position="53"/>
        <end position="75"/>
    </location>
</feature>
<evidence type="ECO:0000313" key="6">
    <source>
        <dbReference type="EMBL" id="GAA2401565.1"/>
    </source>
</evidence>
<dbReference type="SUPFAM" id="SSF48317">
    <property type="entry name" value="Acid phosphatase/Vanadium-dependent haloperoxidase"/>
    <property type="match status" value="1"/>
</dbReference>
<evidence type="ECO:0000256" key="2">
    <source>
        <dbReference type="ARBA" id="ARBA00022525"/>
    </source>
</evidence>
<keyword evidence="2" id="KW-0964">Secreted</keyword>
<dbReference type="PANTHER" id="PTHR34599:SF2">
    <property type="entry name" value="TRAF-TYPE DOMAIN-CONTAINING PROTEIN"/>
    <property type="match status" value="1"/>
</dbReference>
<dbReference type="RefSeq" id="WP_344631560.1">
    <property type="nucleotide sequence ID" value="NZ_BAAATJ010000013.1"/>
</dbReference>
<dbReference type="CDD" id="cd03398">
    <property type="entry name" value="PAP2_haloperoxidase"/>
    <property type="match status" value="1"/>
</dbReference>
<dbReference type="EMBL" id="BAAATJ010000013">
    <property type="protein sequence ID" value="GAA2401565.1"/>
    <property type="molecule type" value="Genomic_DNA"/>
</dbReference>
<dbReference type="NCBIfam" id="NF033679">
    <property type="entry name" value="DNRLRE_dom"/>
    <property type="match status" value="1"/>
</dbReference>
<organism evidence="6 7">
    <name type="scientific">Streptomyces glaucosporus</name>
    <dbReference type="NCBI Taxonomy" id="284044"/>
    <lineage>
        <taxon>Bacteria</taxon>
        <taxon>Bacillati</taxon>
        <taxon>Actinomycetota</taxon>
        <taxon>Actinomycetes</taxon>
        <taxon>Kitasatosporales</taxon>
        <taxon>Streptomycetaceae</taxon>
        <taxon>Streptomyces</taxon>
    </lineage>
</organism>
<evidence type="ECO:0000256" key="3">
    <source>
        <dbReference type="ARBA" id="ARBA00022729"/>
    </source>
</evidence>
<reference evidence="6 7" key="1">
    <citation type="journal article" date="2019" name="Int. J. Syst. Evol. Microbiol.">
        <title>The Global Catalogue of Microorganisms (GCM) 10K type strain sequencing project: providing services to taxonomists for standard genome sequencing and annotation.</title>
        <authorList>
            <consortium name="The Broad Institute Genomics Platform"/>
            <consortium name="The Broad Institute Genome Sequencing Center for Infectious Disease"/>
            <person name="Wu L."/>
            <person name="Ma J."/>
        </authorList>
    </citation>
    <scope>NUCLEOTIDE SEQUENCE [LARGE SCALE GENOMIC DNA]</scope>
    <source>
        <strain evidence="6 7">JCM 6921</strain>
    </source>
</reference>
<evidence type="ECO:0000256" key="1">
    <source>
        <dbReference type="ARBA" id="ARBA00004613"/>
    </source>
</evidence>
<dbReference type="InterPro" id="IPR055372">
    <property type="entry name" value="CBM96"/>
</dbReference>
<keyword evidence="7" id="KW-1185">Reference proteome</keyword>
<keyword evidence="3" id="KW-0732">Signal</keyword>
<evidence type="ECO:0000313" key="7">
    <source>
        <dbReference type="Proteomes" id="UP001500058"/>
    </source>
</evidence>
<evidence type="ECO:0000259" key="5">
    <source>
        <dbReference type="Pfam" id="PF24517"/>
    </source>
</evidence>
<dbReference type="InterPro" id="IPR036938">
    <property type="entry name" value="PAP2/HPO_sf"/>
</dbReference>
<dbReference type="Proteomes" id="UP001500058">
    <property type="component" value="Unassembled WGS sequence"/>
</dbReference>
<feature type="region of interest" description="Disordered" evidence="4">
    <location>
        <begin position="1"/>
        <end position="21"/>
    </location>
</feature>
<comment type="caution">
    <text evidence="6">The sequence shown here is derived from an EMBL/GenBank/DDBJ whole genome shotgun (WGS) entry which is preliminary data.</text>
</comment>
<proteinExistence type="predicted"/>